<dbReference type="FunFam" id="1.10.510.10:FF:000571">
    <property type="entry name" value="Maternal embryonic leucine zipper kinase"/>
    <property type="match status" value="1"/>
</dbReference>
<dbReference type="GO" id="GO:0004674">
    <property type="term" value="F:protein serine/threonine kinase activity"/>
    <property type="evidence" value="ECO:0007669"/>
    <property type="project" value="UniProtKB-KW"/>
</dbReference>
<gene>
    <name evidence="7" type="ORF">AMORRO_LOCUS12534</name>
</gene>
<feature type="region of interest" description="Disordered" evidence="5">
    <location>
        <begin position="1"/>
        <end position="28"/>
    </location>
</feature>
<evidence type="ECO:0000259" key="6">
    <source>
        <dbReference type="PROSITE" id="PS50011"/>
    </source>
</evidence>
<dbReference type="GO" id="GO:0005524">
    <property type="term" value="F:ATP binding"/>
    <property type="evidence" value="ECO:0007669"/>
    <property type="project" value="UniProtKB-UniRule"/>
</dbReference>
<comment type="similarity">
    <text evidence="4">Belongs to the protein kinase superfamily.</text>
</comment>
<dbReference type="PROSITE" id="PS50011">
    <property type="entry name" value="PROTEIN_KINASE_DOM"/>
    <property type="match status" value="1"/>
</dbReference>
<dbReference type="PANTHER" id="PTHR24346">
    <property type="entry name" value="MAP/MICROTUBULE AFFINITY-REGULATING KINASE"/>
    <property type="match status" value="1"/>
</dbReference>
<evidence type="ECO:0000256" key="1">
    <source>
        <dbReference type="ARBA" id="ARBA00022741"/>
    </source>
</evidence>
<keyword evidence="4" id="KW-0808">Transferase</keyword>
<dbReference type="CDD" id="cd14008">
    <property type="entry name" value="STKc_LKB1_CaMKK"/>
    <property type="match status" value="1"/>
</dbReference>
<dbReference type="PROSITE" id="PS00108">
    <property type="entry name" value="PROTEIN_KINASE_ST"/>
    <property type="match status" value="1"/>
</dbReference>
<keyword evidence="2 3" id="KW-0067">ATP-binding</keyword>
<dbReference type="InterPro" id="IPR011009">
    <property type="entry name" value="Kinase-like_dom_sf"/>
</dbReference>
<dbReference type="InterPro" id="IPR000719">
    <property type="entry name" value="Prot_kinase_dom"/>
</dbReference>
<dbReference type="OrthoDB" id="68483at2759"/>
<protein>
    <submittedName>
        <fullName evidence="7">7615_t:CDS:1</fullName>
    </submittedName>
</protein>
<dbReference type="InterPro" id="IPR008271">
    <property type="entry name" value="Ser/Thr_kinase_AS"/>
</dbReference>
<dbReference type="Gene3D" id="3.30.200.20">
    <property type="entry name" value="Phosphorylase Kinase, domain 1"/>
    <property type="match status" value="1"/>
</dbReference>
<feature type="region of interest" description="Disordered" evidence="5">
    <location>
        <begin position="91"/>
        <end position="113"/>
    </location>
</feature>
<evidence type="ECO:0000256" key="4">
    <source>
        <dbReference type="RuleBase" id="RU000304"/>
    </source>
</evidence>
<keyword evidence="4" id="KW-0723">Serine/threonine-protein kinase</keyword>
<dbReference type="EMBL" id="CAJVPV010018629">
    <property type="protein sequence ID" value="CAG8708025.1"/>
    <property type="molecule type" value="Genomic_DNA"/>
</dbReference>
<dbReference type="PROSITE" id="PS00107">
    <property type="entry name" value="PROTEIN_KINASE_ATP"/>
    <property type="match status" value="1"/>
</dbReference>
<reference evidence="7" key="1">
    <citation type="submission" date="2021-06" db="EMBL/GenBank/DDBJ databases">
        <authorList>
            <person name="Kallberg Y."/>
            <person name="Tangrot J."/>
            <person name="Rosling A."/>
        </authorList>
    </citation>
    <scope>NUCLEOTIDE SEQUENCE</scope>
    <source>
        <strain evidence="7">CL551</strain>
    </source>
</reference>
<dbReference type="Gene3D" id="1.10.510.10">
    <property type="entry name" value="Transferase(Phosphotransferase) domain 1"/>
    <property type="match status" value="1"/>
</dbReference>
<dbReference type="Pfam" id="PF00069">
    <property type="entry name" value="Pkinase"/>
    <property type="match status" value="1"/>
</dbReference>
<evidence type="ECO:0000313" key="7">
    <source>
        <dbReference type="EMBL" id="CAG8708025.1"/>
    </source>
</evidence>
<dbReference type="SUPFAM" id="SSF56112">
    <property type="entry name" value="Protein kinase-like (PK-like)"/>
    <property type="match status" value="1"/>
</dbReference>
<feature type="domain" description="Protein kinase" evidence="6">
    <location>
        <begin position="52"/>
        <end position="340"/>
    </location>
</feature>
<evidence type="ECO:0000256" key="3">
    <source>
        <dbReference type="PROSITE-ProRule" id="PRU10141"/>
    </source>
</evidence>
<evidence type="ECO:0000256" key="5">
    <source>
        <dbReference type="SAM" id="MobiDB-lite"/>
    </source>
</evidence>
<dbReference type="GO" id="GO:0035556">
    <property type="term" value="P:intracellular signal transduction"/>
    <property type="evidence" value="ECO:0007669"/>
    <property type="project" value="TreeGrafter"/>
</dbReference>
<evidence type="ECO:0000256" key="2">
    <source>
        <dbReference type="ARBA" id="ARBA00022840"/>
    </source>
</evidence>
<feature type="compositionally biased region" description="Polar residues" evidence="5">
    <location>
        <begin position="1"/>
        <end position="11"/>
    </location>
</feature>
<dbReference type="PANTHER" id="PTHR24346:SF77">
    <property type="entry name" value="SERINE THREONINE PROTEIN KINASE"/>
    <property type="match status" value="1"/>
</dbReference>
<organism evidence="7 8">
    <name type="scientific">Acaulospora morrowiae</name>
    <dbReference type="NCBI Taxonomy" id="94023"/>
    <lineage>
        <taxon>Eukaryota</taxon>
        <taxon>Fungi</taxon>
        <taxon>Fungi incertae sedis</taxon>
        <taxon>Mucoromycota</taxon>
        <taxon>Glomeromycotina</taxon>
        <taxon>Glomeromycetes</taxon>
        <taxon>Diversisporales</taxon>
        <taxon>Acaulosporaceae</taxon>
        <taxon>Acaulospora</taxon>
    </lineage>
</organism>
<feature type="binding site" evidence="3">
    <location>
        <position position="81"/>
    </location>
    <ligand>
        <name>ATP</name>
        <dbReference type="ChEBI" id="CHEBI:30616"/>
    </ligand>
</feature>
<proteinExistence type="inferred from homology"/>
<keyword evidence="4" id="KW-0418">Kinase</keyword>
<accession>A0A9N9HVP6</accession>
<keyword evidence="8" id="KW-1185">Reference proteome</keyword>
<comment type="caution">
    <text evidence="7">The sequence shown here is derived from an EMBL/GenBank/DDBJ whole genome shotgun (WGS) entry which is preliminary data.</text>
</comment>
<dbReference type="AlphaFoldDB" id="A0A9N9HVP6"/>
<sequence>MTTQSVSPKSSTHTKRMSVTHRRESSVPHEIKETLDATVTETQDGERCLNNYILKEEIGHGAYGTVIMAIDKETSIKYAIKEFSKSRLRKRDKANCLRRPPRGRGWNARGRAASVPNDVPTDPLYLIRSEVAVLKKLNHKNVVTLYEVLDDPDNDSLYMVFEICENGVLMDVSINKKTTPFPNEKCRRYFREMILGFEYLHENEIVHRDIKPDNLLLSKDDVLKIVDFGVSEIFKGEDKIKKSAGSPAFMAPELCIAHHGEISGKAADIWSMGVTLYCLAFGCLPFEEDNIIDLYESIKNDDVKIPKETDPDLVDLLHVILEKDPSKRATMSVLREHPWVTNHGNDPLISTEENCTELISEITEDDLIRAIKPISIRGVFTVIGAVNKLKRLSRSHHHSMSDIPKLEITKDSDEKNETELTELKKASIISEQTAVAA</sequence>
<feature type="non-terminal residue" evidence="7">
    <location>
        <position position="437"/>
    </location>
</feature>
<dbReference type="Proteomes" id="UP000789342">
    <property type="component" value="Unassembled WGS sequence"/>
</dbReference>
<evidence type="ECO:0000313" key="8">
    <source>
        <dbReference type="Proteomes" id="UP000789342"/>
    </source>
</evidence>
<dbReference type="SMART" id="SM00220">
    <property type="entry name" value="S_TKc"/>
    <property type="match status" value="1"/>
</dbReference>
<keyword evidence="1 3" id="KW-0547">Nucleotide-binding</keyword>
<name>A0A9N9HVP6_9GLOM</name>
<feature type="compositionally biased region" description="Low complexity" evidence="5">
    <location>
        <begin position="103"/>
        <end position="113"/>
    </location>
</feature>
<dbReference type="GO" id="GO:0005737">
    <property type="term" value="C:cytoplasm"/>
    <property type="evidence" value="ECO:0007669"/>
    <property type="project" value="TreeGrafter"/>
</dbReference>
<dbReference type="InterPro" id="IPR017441">
    <property type="entry name" value="Protein_kinase_ATP_BS"/>
</dbReference>